<evidence type="ECO:0000313" key="2">
    <source>
        <dbReference type="EMBL" id="SSX20772.1"/>
    </source>
</evidence>
<accession>A0A336LRY7</accession>
<sequence length="145" mass="17723">MSKSSKDSARSMASGMSLQSQWNMRQYAKKRRPKRKKTPKKREIVTDLTAYPAYEKYKMPYYMVCRERYQNTKKEYDEQFLYELKMQEAMQPSAYDAMRFHRHFVITTLWPPLHTKKEIENTLKMYALDKRQEKRLRELMENKLS</sequence>
<evidence type="ECO:0000256" key="1">
    <source>
        <dbReference type="SAM" id="MobiDB-lite"/>
    </source>
</evidence>
<name>A0A336LRY7_CULSO</name>
<organism evidence="2">
    <name type="scientific">Culicoides sonorensis</name>
    <name type="common">Biting midge</name>
    <dbReference type="NCBI Taxonomy" id="179676"/>
    <lineage>
        <taxon>Eukaryota</taxon>
        <taxon>Metazoa</taxon>
        <taxon>Ecdysozoa</taxon>
        <taxon>Arthropoda</taxon>
        <taxon>Hexapoda</taxon>
        <taxon>Insecta</taxon>
        <taxon>Pterygota</taxon>
        <taxon>Neoptera</taxon>
        <taxon>Endopterygota</taxon>
        <taxon>Diptera</taxon>
        <taxon>Nematocera</taxon>
        <taxon>Chironomoidea</taxon>
        <taxon>Ceratopogonidae</taxon>
        <taxon>Ceratopogoninae</taxon>
        <taxon>Culicoides</taxon>
        <taxon>Monoculicoides</taxon>
    </lineage>
</organism>
<proteinExistence type="predicted"/>
<reference evidence="2" key="1">
    <citation type="submission" date="2018-07" db="EMBL/GenBank/DDBJ databases">
        <authorList>
            <person name="Quirk P.G."/>
            <person name="Krulwich T.A."/>
        </authorList>
    </citation>
    <scope>NUCLEOTIDE SEQUENCE</scope>
</reference>
<feature type="compositionally biased region" description="Polar residues" evidence="1">
    <location>
        <begin position="14"/>
        <end position="24"/>
    </location>
</feature>
<dbReference type="AlphaFoldDB" id="A0A336LRY7"/>
<dbReference type="Pfam" id="PF16037">
    <property type="entry name" value="DUF4790"/>
    <property type="match status" value="1"/>
</dbReference>
<dbReference type="VEuPathDB" id="VectorBase:CSON002524"/>
<feature type="compositionally biased region" description="Basic residues" evidence="1">
    <location>
        <begin position="27"/>
        <end position="40"/>
    </location>
</feature>
<protein>
    <submittedName>
        <fullName evidence="2">CSON002524 protein</fullName>
    </submittedName>
</protein>
<dbReference type="InterPro" id="IPR032004">
    <property type="entry name" value="DUF4790"/>
</dbReference>
<feature type="region of interest" description="Disordered" evidence="1">
    <location>
        <begin position="1"/>
        <end position="42"/>
    </location>
</feature>
<dbReference type="EMBL" id="UFQT01000141">
    <property type="protein sequence ID" value="SSX20772.1"/>
    <property type="molecule type" value="Genomic_DNA"/>
</dbReference>
<dbReference type="OMA" id="DSMRFHR"/>
<gene>
    <name evidence="2" type="primary">CSON002524</name>
</gene>